<comment type="caution">
    <text evidence="10">The sequence shown here is derived from an EMBL/GenBank/DDBJ whole genome shotgun (WGS) entry which is preliminary data.</text>
</comment>
<feature type="transmembrane region" description="Helical" evidence="8">
    <location>
        <begin position="378"/>
        <end position="399"/>
    </location>
</feature>
<dbReference type="InterPro" id="IPR038731">
    <property type="entry name" value="RgtA/B/C-like"/>
</dbReference>
<feature type="transmembrane region" description="Helical" evidence="8">
    <location>
        <begin position="142"/>
        <end position="158"/>
    </location>
</feature>
<sequence length="667" mass="73799">MNSSKNNYNHVIMQRSSRSKAVGKAAMHSDEMRLQKNLFRLVALGVLLLAFLLRVYRLDYQELRGDEAFGYFFVQRTYSGMIEATIELAEPHPVGSYFVLKAWLNLAGDSEFALRFPSAWFGVMAAALTLRLALRLGFQRRTALLAMVLLTLSPYAIWHSQDARMYSMSMALTVAAVWLGVETLQRQRAGWGLAYVAVAWLALHTHYYAAFALAALTVFVVTRALFIVNARAGLAPWLIWQGVVAALYLPWLLSVASIVGGYDGNGDSPGFWSMVQRSLSVFAVGESTPAEQRPAWAMAAGALLTVVAIRLVSGSPTDRRNLWLLTCYFALPVLIIWWSAWERPIFNERYLAGGAPPFALLLAAAFEGRRLHTAREQVLRGFALLLLAALLAGVTLSLYRYHADPAYSKTRGWRELAAVLERFSGNLPVEQVRIAQNFPDPTLWYYYRGAVEHIMLPPGPHDQAGARAAVDALIQTDVRRILLPLQPAANWDDRNIAVAALAESPYDRVHEAHVGVWPLLVYVGQPSLHVETEINALFENGFLLRGVSGLEGQQLVADGLLSLTLIGMRPPDEVSTLKLSVQLLDGAGVLVAQQDLPLAEWRPGNGRAPGDRRAMVRSYGLQLPAELSPGLYRLIAVLYDPAGEGAPRIWTMDGAEWVEIATLRIEE</sequence>
<name>A0A7C1JWP3_9CHLR</name>
<feature type="transmembrane region" description="Helical" evidence="8">
    <location>
        <begin position="238"/>
        <end position="262"/>
    </location>
</feature>
<organism evidence="10">
    <name type="scientific">Caldilinea aerophila</name>
    <dbReference type="NCBI Taxonomy" id="133453"/>
    <lineage>
        <taxon>Bacteria</taxon>
        <taxon>Bacillati</taxon>
        <taxon>Chloroflexota</taxon>
        <taxon>Caldilineae</taxon>
        <taxon>Caldilineales</taxon>
        <taxon>Caldilineaceae</taxon>
        <taxon>Caldilinea</taxon>
    </lineage>
</organism>
<gene>
    <name evidence="10" type="ORF">ENQ20_09065</name>
</gene>
<feature type="transmembrane region" description="Helical" evidence="8">
    <location>
        <begin position="209"/>
        <end position="226"/>
    </location>
</feature>
<evidence type="ECO:0000313" key="10">
    <source>
        <dbReference type="EMBL" id="HDX31628.1"/>
    </source>
</evidence>
<dbReference type="GO" id="GO:0009103">
    <property type="term" value="P:lipopolysaccharide biosynthetic process"/>
    <property type="evidence" value="ECO:0007669"/>
    <property type="project" value="UniProtKB-ARBA"/>
</dbReference>
<keyword evidence="7 8" id="KW-0472">Membrane</keyword>
<accession>A0A7C1JWP3</accession>
<proteinExistence type="predicted"/>
<feature type="domain" description="Glycosyltransferase RgtA/B/C/D-like" evidence="9">
    <location>
        <begin position="92"/>
        <end position="223"/>
    </location>
</feature>
<evidence type="ECO:0000256" key="1">
    <source>
        <dbReference type="ARBA" id="ARBA00004651"/>
    </source>
</evidence>
<protein>
    <submittedName>
        <fullName evidence="10">Phospholipid carrier-dependent glycosyltransferase</fullName>
    </submittedName>
</protein>
<dbReference type="InterPro" id="IPR050297">
    <property type="entry name" value="LipidA_mod_glycosyltrf_83"/>
</dbReference>
<dbReference type="PANTHER" id="PTHR33908:SF3">
    <property type="entry name" value="UNDECAPRENYL PHOSPHATE-ALPHA-4-AMINO-4-DEOXY-L-ARABINOSE ARABINOSYL TRANSFERASE"/>
    <property type="match status" value="1"/>
</dbReference>
<dbReference type="EMBL" id="DSMG01000088">
    <property type="protein sequence ID" value="HDX31628.1"/>
    <property type="molecule type" value="Genomic_DNA"/>
</dbReference>
<feature type="transmembrane region" description="Helical" evidence="8">
    <location>
        <begin position="350"/>
        <end position="366"/>
    </location>
</feature>
<keyword evidence="3" id="KW-0328">Glycosyltransferase</keyword>
<evidence type="ECO:0000256" key="8">
    <source>
        <dbReference type="SAM" id="Phobius"/>
    </source>
</evidence>
<dbReference type="GO" id="GO:0016763">
    <property type="term" value="F:pentosyltransferase activity"/>
    <property type="evidence" value="ECO:0007669"/>
    <property type="project" value="TreeGrafter"/>
</dbReference>
<evidence type="ECO:0000256" key="3">
    <source>
        <dbReference type="ARBA" id="ARBA00022676"/>
    </source>
</evidence>
<reference evidence="10" key="1">
    <citation type="journal article" date="2020" name="mSystems">
        <title>Genome- and Community-Level Interaction Insights into Carbon Utilization and Element Cycling Functions of Hydrothermarchaeota in Hydrothermal Sediment.</title>
        <authorList>
            <person name="Zhou Z."/>
            <person name="Liu Y."/>
            <person name="Xu W."/>
            <person name="Pan J."/>
            <person name="Luo Z.H."/>
            <person name="Li M."/>
        </authorList>
    </citation>
    <scope>NUCLEOTIDE SEQUENCE [LARGE SCALE GENOMIC DNA]</scope>
    <source>
        <strain evidence="10">SpSt-289</strain>
    </source>
</reference>
<dbReference type="GO" id="GO:0005886">
    <property type="term" value="C:plasma membrane"/>
    <property type="evidence" value="ECO:0007669"/>
    <property type="project" value="UniProtKB-SubCell"/>
</dbReference>
<keyword evidence="6 8" id="KW-1133">Transmembrane helix</keyword>
<evidence type="ECO:0000256" key="6">
    <source>
        <dbReference type="ARBA" id="ARBA00022989"/>
    </source>
</evidence>
<keyword evidence="5 8" id="KW-0812">Transmembrane</keyword>
<dbReference type="AlphaFoldDB" id="A0A7C1JWP3"/>
<dbReference type="Pfam" id="PF13231">
    <property type="entry name" value="PMT_2"/>
    <property type="match status" value="1"/>
</dbReference>
<evidence type="ECO:0000259" key="9">
    <source>
        <dbReference type="Pfam" id="PF13231"/>
    </source>
</evidence>
<dbReference type="GO" id="GO:0010041">
    <property type="term" value="P:response to iron(III) ion"/>
    <property type="evidence" value="ECO:0007669"/>
    <property type="project" value="TreeGrafter"/>
</dbReference>
<evidence type="ECO:0000256" key="7">
    <source>
        <dbReference type="ARBA" id="ARBA00023136"/>
    </source>
</evidence>
<evidence type="ECO:0000256" key="5">
    <source>
        <dbReference type="ARBA" id="ARBA00022692"/>
    </source>
</evidence>
<dbReference type="PANTHER" id="PTHR33908">
    <property type="entry name" value="MANNOSYLTRANSFERASE YKCB-RELATED"/>
    <property type="match status" value="1"/>
</dbReference>
<keyword evidence="4 10" id="KW-0808">Transferase</keyword>
<evidence type="ECO:0000256" key="4">
    <source>
        <dbReference type="ARBA" id="ARBA00022679"/>
    </source>
</evidence>
<feature type="transmembrane region" description="Helical" evidence="8">
    <location>
        <begin position="295"/>
        <end position="313"/>
    </location>
</feature>
<evidence type="ECO:0000256" key="2">
    <source>
        <dbReference type="ARBA" id="ARBA00022475"/>
    </source>
</evidence>
<feature type="transmembrane region" description="Helical" evidence="8">
    <location>
        <begin position="112"/>
        <end position="130"/>
    </location>
</feature>
<feature type="transmembrane region" description="Helical" evidence="8">
    <location>
        <begin position="322"/>
        <end position="338"/>
    </location>
</feature>
<comment type="subcellular location">
    <subcellularLocation>
        <location evidence="1">Cell membrane</location>
        <topology evidence="1">Multi-pass membrane protein</topology>
    </subcellularLocation>
</comment>
<keyword evidence="2" id="KW-1003">Cell membrane</keyword>